<dbReference type="InterPro" id="IPR036396">
    <property type="entry name" value="Cyt_P450_sf"/>
</dbReference>
<dbReference type="Gene3D" id="1.10.630.10">
    <property type="entry name" value="Cytochrome P450"/>
    <property type="match status" value="1"/>
</dbReference>
<name>A0A820RWM9_9BILA</name>
<dbReference type="GO" id="GO:0016705">
    <property type="term" value="F:oxidoreductase activity, acting on paired donors, with incorporation or reduction of molecular oxygen"/>
    <property type="evidence" value="ECO:0007669"/>
    <property type="project" value="InterPro"/>
</dbReference>
<dbReference type="GO" id="GO:0020037">
    <property type="term" value="F:heme binding"/>
    <property type="evidence" value="ECO:0007669"/>
    <property type="project" value="InterPro"/>
</dbReference>
<dbReference type="GO" id="GO:0005506">
    <property type="term" value="F:iron ion binding"/>
    <property type="evidence" value="ECO:0007669"/>
    <property type="project" value="InterPro"/>
</dbReference>
<gene>
    <name evidence="1" type="ORF">KXQ929_LOCUS53410</name>
</gene>
<dbReference type="GO" id="GO:0004497">
    <property type="term" value="F:monooxygenase activity"/>
    <property type="evidence" value="ECO:0007669"/>
    <property type="project" value="InterPro"/>
</dbReference>
<dbReference type="AlphaFoldDB" id="A0A820RWM9"/>
<comment type="caution">
    <text evidence="1">The sequence shown here is derived from an EMBL/GenBank/DDBJ whole genome shotgun (WGS) entry which is preliminary data.</text>
</comment>
<evidence type="ECO:0000313" key="1">
    <source>
        <dbReference type="EMBL" id="CAF4441378.1"/>
    </source>
</evidence>
<sequence length="107" mass="12765">LAKWHSIPTHIVHLDIVQQCQNLLLAIFGFIAFDYDLEIFDRNDSMENNELSQALQEFLSTFQMIIYLPRVLSSIYLKLNHRHRRAQTIIERYLCRMIEQELSESPE</sequence>
<dbReference type="EMBL" id="CAJOBB010030105">
    <property type="protein sequence ID" value="CAF4441378.1"/>
    <property type="molecule type" value="Genomic_DNA"/>
</dbReference>
<organism evidence="1 2">
    <name type="scientific">Adineta steineri</name>
    <dbReference type="NCBI Taxonomy" id="433720"/>
    <lineage>
        <taxon>Eukaryota</taxon>
        <taxon>Metazoa</taxon>
        <taxon>Spiralia</taxon>
        <taxon>Gnathifera</taxon>
        <taxon>Rotifera</taxon>
        <taxon>Eurotatoria</taxon>
        <taxon>Bdelloidea</taxon>
        <taxon>Adinetida</taxon>
        <taxon>Adinetidae</taxon>
        <taxon>Adineta</taxon>
    </lineage>
</organism>
<dbReference type="Proteomes" id="UP000663868">
    <property type="component" value="Unassembled WGS sequence"/>
</dbReference>
<reference evidence="1" key="1">
    <citation type="submission" date="2021-02" db="EMBL/GenBank/DDBJ databases">
        <authorList>
            <person name="Nowell W R."/>
        </authorList>
    </citation>
    <scope>NUCLEOTIDE SEQUENCE</scope>
</reference>
<evidence type="ECO:0000313" key="2">
    <source>
        <dbReference type="Proteomes" id="UP000663868"/>
    </source>
</evidence>
<proteinExistence type="predicted"/>
<protein>
    <submittedName>
        <fullName evidence="1">Uncharacterized protein</fullName>
    </submittedName>
</protein>
<feature type="non-terminal residue" evidence="1">
    <location>
        <position position="1"/>
    </location>
</feature>
<accession>A0A820RWM9</accession>
<dbReference type="SUPFAM" id="SSF48264">
    <property type="entry name" value="Cytochrome P450"/>
    <property type="match status" value="1"/>
</dbReference>